<dbReference type="EMBL" id="FOFB01000051">
    <property type="protein sequence ID" value="SER47281.1"/>
    <property type="molecule type" value="Genomic_DNA"/>
</dbReference>
<keyword evidence="2" id="KW-1185">Reference proteome</keyword>
<proteinExistence type="predicted"/>
<gene>
    <name evidence="1" type="ORF">SAMN05444359_1512</name>
</gene>
<dbReference type="Proteomes" id="UP000199021">
    <property type="component" value="Unassembled WGS sequence"/>
</dbReference>
<organism evidence="1 2">
    <name type="scientific">Neolewinella agarilytica</name>
    <dbReference type="NCBI Taxonomy" id="478744"/>
    <lineage>
        <taxon>Bacteria</taxon>
        <taxon>Pseudomonadati</taxon>
        <taxon>Bacteroidota</taxon>
        <taxon>Saprospiria</taxon>
        <taxon>Saprospirales</taxon>
        <taxon>Lewinellaceae</taxon>
        <taxon>Neolewinella</taxon>
    </lineage>
</organism>
<sequence>MQIKTRSQIAVEYGVCRKTLRKWMADSGFEFPRHLTTSWQKLVYEQFDYPPGVEYESYQSVRLPRQYRDFFENNSSKAS</sequence>
<dbReference type="OrthoDB" id="828116at2"/>
<reference evidence="2" key="1">
    <citation type="submission" date="2016-10" db="EMBL/GenBank/DDBJ databases">
        <authorList>
            <person name="Varghese N."/>
            <person name="Submissions S."/>
        </authorList>
    </citation>
    <scope>NUCLEOTIDE SEQUENCE [LARGE SCALE GENOMIC DNA]</scope>
    <source>
        <strain evidence="2">DSM 24740</strain>
    </source>
</reference>
<protein>
    <recommendedName>
        <fullName evidence="3">Homeodomain-like domain-containing protein</fullName>
    </recommendedName>
</protein>
<evidence type="ECO:0008006" key="3">
    <source>
        <dbReference type="Google" id="ProtNLM"/>
    </source>
</evidence>
<evidence type="ECO:0000313" key="2">
    <source>
        <dbReference type="Proteomes" id="UP000199021"/>
    </source>
</evidence>
<dbReference type="RefSeq" id="WP_139212083.1">
    <property type="nucleotide sequence ID" value="NZ_FOFB01000051.1"/>
</dbReference>
<dbReference type="AlphaFoldDB" id="A0A1H9PGE1"/>
<dbReference type="InParanoid" id="A0A1H9PGE1"/>
<evidence type="ECO:0000313" key="1">
    <source>
        <dbReference type="EMBL" id="SER47281.1"/>
    </source>
</evidence>
<accession>A0A1H9PGE1</accession>
<name>A0A1H9PGE1_9BACT</name>